<dbReference type="EMBL" id="MT141846">
    <property type="protein sequence ID" value="QJA71091.1"/>
    <property type="molecule type" value="Genomic_DNA"/>
</dbReference>
<evidence type="ECO:0008006" key="3">
    <source>
        <dbReference type="Google" id="ProtNLM"/>
    </source>
</evidence>
<dbReference type="GO" id="GO:0016787">
    <property type="term" value="F:hydrolase activity"/>
    <property type="evidence" value="ECO:0007669"/>
    <property type="project" value="InterPro"/>
</dbReference>
<dbReference type="Gene3D" id="3.60.21.10">
    <property type="match status" value="1"/>
</dbReference>
<organism evidence="1">
    <name type="scientific">viral metagenome</name>
    <dbReference type="NCBI Taxonomy" id="1070528"/>
    <lineage>
        <taxon>unclassified sequences</taxon>
        <taxon>metagenomes</taxon>
        <taxon>organismal metagenomes</taxon>
    </lineage>
</organism>
<dbReference type="SUPFAM" id="SSF56300">
    <property type="entry name" value="Metallo-dependent phosphatases"/>
    <property type="match status" value="1"/>
</dbReference>
<evidence type="ECO:0000313" key="2">
    <source>
        <dbReference type="EMBL" id="QJA71091.1"/>
    </source>
</evidence>
<dbReference type="InterPro" id="IPR029052">
    <property type="entry name" value="Metallo-depent_PP-like"/>
</dbReference>
<proteinExistence type="predicted"/>
<protein>
    <recommendedName>
        <fullName evidence="3">Calcineurin-like phosphoesterase domain-containing protein</fullName>
    </recommendedName>
</protein>
<dbReference type="EMBL" id="MT144151">
    <property type="protein sequence ID" value="QJA49728.1"/>
    <property type="molecule type" value="Genomic_DNA"/>
</dbReference>
<evidence type="ECO:0000313" key="1">
    <source>
        <dbReference type="EMBL" id="QJA49728.1"/>
    </source>
</evidence>
<reference evidence="1" key="1">
    <citation type="submission" date="2020-03" db="EMBL/GenBank/DDBJ databases">
        <title>The deep terrestrial virosphere.</title>
        <authorList>
            <person name="Holmfeldt K."/>
            <person name="Nilsson E."/>
            <person name="Simone D."/>
            <person name="Lopez-Fernandez M."/>
            <person name="Wu X."/>
            <person name="de Brujin I."/>
            <person name="Lundin D."/>
            <person name="Andersson A."/>
            <person name="Bertilsson S."/>
            <person name="Dopson M."/>
        </authorList>
    </citation>
    <scope>NUCLEOTIDE SEQUENCE</scope>
    <source>
        <strain evidence="2">MM415A03376</strain>
        <strain evidence="1">TM448A01437</strain>
    </source>
</reference>
<name>A0A6H1ZQE6_9ZZZZ</name>
<dbReference type="AlphaFoldDB" id="A0A6H1ZQE6"/>
<accession>A0A6H1ZQE6</accession>
<sequence length="172" mass="20592">MYWFSADFHLGHFNIIEYTNRPFKTIEEMDETIINNFNSVVNKDDIIVHAGDFTLLHNKELIYKKYINRLKGNNLFLRGSHDYWLPKTARHIFEKEINGKFVVVCHYAMRTWARSHWNSFMLYGHSHGRLEPIGKQYDIGVDNNNFYPVSFDQIIEIMKTRSDNPNFIKERK</sequence>
<gene>
    <name evidence="2" type="ORF">MM415A03376_0003</name>
    <name evidence="1" type="ORF">TM448A01437_0014</name>
</gene>